<dbReference type="InterPro" id="IPR001680">
    <property type="entry name" value="WD40_rpt"/>
</dbReference>
<feature type="repeat" description="WD" evidence="6">
    <location>
        <begin position="134"/>
        <end position="175"/>
    </location>
</feature>
<dbReference type="Proteomes" id="UP000265200">
    <property type="component" value="Chromosome 5"/>
</dbReference>
<reference evidence="7 8" key="2">
    <citation type="submission" date="2017-04" db="EMBL/GenBank/DDBJ databases">
        <title>CpG methylation of centromeres and impact of large insertions on vertebrate speciation.</title>
        <authorList>
            <person name="Ichikawa K."/>
            <person name="Yoshimura J."/>
            <person name="Morishita S."/>
        </authorList>
    </citation>
    <scope>NUCLEOTIDE SEQUENCE</scope>
    <source>
        <strain evidence="7 8">HSOK</strain>
    </source>
</reference>
<dbReference type="SMART" id="SM00320">
    <property type="entry name" value="WD40"/>
    <property type="match status" value="7"/>
</dbReference>
<comment type="similarity">
    <text evidence="4">Belongs to the WD repeat POC1 family.</text>
</comment>
<reference evidence="7" key="3">
    <citation type="submission" date="2025-08" db="UniProtKB">
        <authorList>
            <consortium name="Ensembl"/>
        </authorList>
    </citation>
    <scope>IDENTIFICATION</scope>
    <source>
        <strain evidence="7">HSOK</strain>
    </source>
</reference>
<evidence type="ECO:0000256" key="3">
    <source>
        <dbReference type="ARBA" id="ARBA00023054"/>
    </source>
</evidence>
<dbReference type="PANTHER" id="PTHR44019">
    <property type="entry name" value="WD REPEAT-CONTAINING PROTEIN 55"/>
    <property type="match status" value="1"/>
</dbReference>
<dbReference type="PRINTS" id="PR00320">
    <property type="entry name" value="GPROTEINBRPT"/>
</dbReference>
<organism evidence="7 8">
    <name type="scientific">Oryzias latipes</name>
    <name type="common">Japanese rice fish</name>
    <name type="synonym">Japanese killifish</name>
    <dbReference type="NCBI Taxonomy" id="8090"/>
    <lineage>
        <taxon>Eukaryota</taxon>
        <taxon>Metazoa</taxon>
        <taxon>Chordata</taxon>
        <taxon>Craniata</taxon>
        <taxon>Vertebrata</taxon>
        <taxon>Euteleostomi</taxon>
        <taxon>Actinopterygii</taxon>
        <taxon>Neopterygii</taxon>
        <taxon>Teleostei</taxon>
        <taxon>Neoteleostei</taxon>
        <taxon>Acanthomorphata</taxon>
        <taxon>Ovalentaria</taxon>
        <taxon>Atherinomorphae</taxon>
        <taxon>Beloniformes</taxon>
        <taxon>Adrianichthyidae</taxon>
        <taxon>Oryziinae</taxon>
        <taxon>Oryzias</taxon>
    </lineage>
</organism>
<protein>
    <recommendedName>
        <fullName evidence="5">POC1 centriolar protein homolog A</fullName>
    </recommendedName>
</protein>
<dbReference type="AlphaFoldDB" id="A0A3P9JEX4"/>
<dbReference type="SUPFAM" id="SSF50978">
    <property type="entry name" value="WD40 repeat-like"/>
    <property type="match status" value="1"/>
</dbReference>
<dbReference type="InterPro" id="IPR036322">
    <property type="entry name" value="WD40_repeat_dom_sf"/>
</dbReference>
<keyword evidence="1 6" id="KW-0853">WD repeat</keyword>
<dbReference type="PROSITE" id="PS50082">
    <property type="entry name" value="WD_REPEATS_2"/>
    <property type="match status" value="6"/>
</dbReference>
<dbReference type="InterPro" id="IPR050505">
    <property type="entry name" value="WDR55/POC1"/>
</dbReference>
<dbReference type="InterPro" id="IPR015943">
    <property type="entry name" value="WD40/YVTN_repeat-like_dom_sf"/>
</dbReference>
<proteinExistence type="inferred from homology"/>
<sequence length="400" mass="44348">GVAPCHSDPTLERHFKGHRGAVTSVDFSCNMKQIATGSVDSCVMIWNMKPQMRAYRFEGHKDAVTSVQFSPSGHMVASVFFLICHFADSTEFRAHTAAVRCVNFSDDGQTLVTASNDKTIKVWTVHRQKFLFSFNQHVNWVRCAKFSPDDRLIVSCSDDKTIKLWDKNSRECIQSFFEHAGYANHVDFHPSGTCIAAASTDSSVKLWDIRTNKMLQHYQVHSGAVNSLSFHPAGNFLITTSSDSTVKILDLLEGKLLYTLHGHQSSVTCVAFSRTGDYFSSGGADEQVMVWKSNFDCIKHGNGVKVQKKGTSTVRPPTSSSMALNQPSAVPSKHSAFSLSPLSLDLVSDVPSLLLLSFRPATIQTVSILEQRLTLTEDKLKECLENQVEIGLHLQREEAK</sequence>
<evidence type="ECO:0000256" key="5">
    <source>
        <dbReference type="ARBA" id="ARBA00039725"/>
    </source>
</evidence>
<feature type="repeat" description="WD" evidence="6">
    <location>
        <begin position="15"/>
        <end position="56"/>
    </location>
</feature>
<reference evidence="7" key="4">
    <citation type="submission" date="2025-09" db="UniProtKB">
        <authorList>
            <consortium name="Ensembl"/>
        </authorList>
    </citation>
    <scope>IDENTIFICATION</scope>
    <source>
        <strain evidence="7">HSOK</strain>
    </source>
</reference>
<dbReference type="Ensembl" id="ENSORLT00015020873.1">
    <property type="protein sequence ID" value="ENSORLP00015030586.1"/>
    <property type="gene ID" value="ENSORLG00015014416.1"/>
</dbReference>
<reference key="1">
    <citation type="journal article" date="2007" name="Nature">
        <title>The medaka draft genome and insights into vertebrate genome evolution.</title>
        <authorList>
            <person name="Kasahara M."/>
            <person name="Naruse K."/>
            <person name="Sasaki S."/>
            <person name="Nakatani Y."/>
            <person name="Qu W."/>
            <person name="Ahsan B."/>
            <person name="Yamada T."/>
            <person name="Nagayasu Y."/>
            <person name="Doi K."/>
            <person name="Kasai Y."/>
            <person name="Jindo T."/>
            <person name="Kobayashi D."/>
            <person name="Shimada A."/>
            <person name="Toyoda A."/>
            <person name="Kuroki Y."/>
            <person name="Fujiyama A."/>
            <person name="Sasaki T."/>
            <person name="Shimizu A."/>
            <person name="Asakawa S."/>
            <person name="Shimizu N."/>
            <person name="Hashimoto S."/>
            <person name="Yang J."/>
            <person name="Lee Y."/>
            <person name="Matsushima K."/>
            <person name="Sugano S."/>
            <person name="Sakaizumi M."/>
            <person name="Narita T."/>
            <person name="Ohishi K."/>
            <person name="Haga S."/>
            <person name="Ohta F."/>
            <person name="Nomoto H."/>
            <person name="Nogata K."/>
            <person name="Morishita T."/>
            <person name="Endo T."/>
            <person name="Shin-I T."/>
            <person name="Takeda H."/>
            <person name="Morishita S."/>
            <person name="Kohara Y."/>
        </authorList>
    </citation>
    <scope>NUCLEOTIDE SEQUENCE [LARGE SCALE GENOMIC DNA]</scope>
    <source>
        <strain>Hd-rR</strain>
    </source>
</reference>
<dbReference type="InterPro" id="IPR019775">
    <property type="entry name" value="WD40_repeat_CS"/>
</dbReference>
<dbReference type="CDD" id="cd00200">
    <property type="entry name" value="WD40"/>
    <property type="match status" value="1"/>
</dbReference>
<evidence type="ECO:0000256" key="2">
    <source>
        <dbReference type="ARBA" id="ARBA00022737"/>
    </source>
</evidence>
<feature type="repeat" description="WD" evidence="6">
    <location>
        <begin position="176"/>
        <end position="217"/>
    </location>
</feature>
<dbReference type="PROSITE" id="PS00678">
    <property type="entry name" value="WD_REPEATS_1"/>
    <property type="match status" value="2"/>
</dbReference>
<dbReference type="PROSITE" id="PS50294">
    <property type="entry name" value="WD_REPEATS_REGION"/>
    <property type="match status" value="6"/>
</dbReference>
<dbReference type="PANTHER" id="PTHR44019:SF2">
    <property type="entry name" value="POC1 CENTRIOLAR PROTEIN HOMOLOG A"/>
    <property type="match status" value="1"/>
</dbReference>
<keyword evidence="2" id="KW-0677">Repeat</keyword>
<accession>A0A3P9JEX4</accession>
<dbReference type="Gene3D" id="2.130.10.10">
    <property type="entry name" value="YVTN repeat-like/Quinoprotein amine dehydrogenase"/>
    <property type="match status" value="3"/>
</dbReference>
<evidence type="ECO:0000256" key="6">
    <source>
        <dbReference type="PROSITE-ProRule" id="PRU00221"/>
    </source>
</evidence>
<dbReference type="Pfam" id="PF00400">
    <property type="entry name" value="WD40"/>
    <property type="match status" value="7"/>
</dbReference>
<feature type="repeat" description="WD" evidence="6">
    <location>
        <begin position="92"/>
        <end position="133"/>
    </location>
</feature>
<name>A0A3P9JEX4_ORYLA</name>
<keyword evidence="3" id="KW-0175">Coiled coil</keyword>
<evidence type="ECO:0000256" key="1">
    <source>
        <dbReference type="ARBA" id="ARBA00022574"/>
    </source>
</evidence>
<evidence type="ECO:0000256" key="4">
    <source>
        <dbReference type="ARBA" id="ARBA00037984"/>
    </source>
</evidence>
<dbReference type="InterPro" id="IPR020472">
    <property type="entry name" value="WD40_PAC1"/>
</dbReference>
<evidence type="ECO:0000313" key="7">
    <source>
        <dbReference type="Ensembl" id="ENSORLP00015030586.1"/>
    </source>
</evidence>
<feature type="repeat" description="WD" evidence="6">
    <location>
        <begin position="260"/>
        <end position="292"/>
    </location>
</feature>
<evidence type="ECO:0000313" key="8">
    <source>
        <dbReference type="Proteomes" id="UP000265200"/>
    </source>
</evidence>
<feature type="repeat" description="WD" evidence="6">
    <location>
        <begin position="218"/>
        <end position="259"/>
    </location>
</feature>